<evidence type="ECO:0000313" key="6">
    <source>
        <dbReference type="Proteomes" id="UP000282800"/>
    </source>
</evidence>
<keyword evidence="2" id="KW-0732">Signal</keyword>
<evidence type="ECO:0000313" key="3">
    <source>
        <dbReference type="EMBL" id="RMH99734.1"/>
    </source>
</evidence>
<dbReference type="Proteomes" id="UP000279228">
    <property type="component" value="Unassembled WGS sequence"/>
</dbReference>
<dbReference type="EMBL" id="RWYU02000001">
    <property type="protein sequence ID" value="RYJ63825.1"/>
    <property type="molecule type" value="Genomic_DNA"/>
</dbReference>
<feature type="chain" id="PRO_5020764877" description="Glycine zipper 2TM domain-containing protein" evidence="2">
    <location>
        <begin position="22"/>
        <end position="117"/>
    </location>
</feature>
<evidence type="ECO:0000256" key="1">
    <source>
        <dbReference type="SAM" id="Phobius"/>
    </source>
</evidence>
<name>A0A482UAX0_9PSED</name>
<dbReference type="OrthoDB" id="6903988at2"/>
<organism evidence="4 6">
    <name type="scientific">Pseudomonas songnenensis</name>
    <dbReference type="NCBI Taxonomy" id="1176259"/>
    <lineage>
        <taxon>Bacteria</taxon>
        <taxon>Pseudomonadati</taxon>
        <taxon>Pseudomonadota</taxon>
        <taxon>Gammaproteobacteria</taxon>
        <taxon>Pseudomonadales</taxon>
        <taxon>Pseudomonadaceae</taxon>
        <taxon>Pseudomonas</taxon>
    </lineage>
</organism>
<dbReference type="Proteomes" id="UP000282800">
    <property type="component" value="Unassembled WGS sequence"/>
</dbReference>
<comment type="caution">
    <text evidence="4">The sequence shown here is derived from an EMBL/GenBank/DDBJ whole genome shotgun (WGS) entry which is preliminary data.</text>
</comment>
<accession>A0A482UAX0</accession>
<evidence type="ECO:0000256" key="2">
    <source>
        <dbReference type="SAM" id="SignalP"/>
    </source>
</evidence>
<feature type="transmembrane region" description="Helical" evidence="1">
    <location>
        <begin position="45"/>
        <end position="65"/>
    </location>
</feature>
<proteinExistence type="predicted"/>
<evidence type="ECO:0000313" key="4">
    <source>
        <dbReference type="EMBL" id="RYJ63825.1"/>
    </source>
</evidence>
<protein>
    <recommendedName>
        <fullName evidence="7">Glycine zipper 2TM domain-containing protein</fullName>
    </recommendedName>
</protein>
<dbReference type="EMBL" id="RFFN01000001">
    <property type="protein sequence ID" value="RMH99734.1"/>
    <property type="molecule type" value="Genomic_DNA"/>
</dbReference>
<sequence>MKSATVLMAAAVVLASTMASADEVLEVHEDRAVGGGFGGLSGFMLGAAAGGPIGALVGGGIGYLVGQGAQQAAGLEQTLYVVKRDDGSISRIRTSDGGFLQGQHIERNGAQVTASAK</sequence>
<gene>
    <name evidence="3" type="ORF">EA798_03400</name>
    <name evidence="4" type="ORF">EJA06_000880</name>
</gene>
<keyword evidence="5" id="KW-1185">Reference proteome</keyword>
<feature type="signal peptide" evidence="2">
    <location>
        <begin position="1"/>
        <end position="21"/>
    </location>
</feature>
<keyword evidence="1" id="KW-0812">Transmembrane</keyword>
<reference evidence="3 5" key="1">
    <citation type="submission" date="2018-10" db="EMBL/GenBank/DDBJ databases">
        <title>Pseudomonas songnenensis NEAU-ST5-5(T) genome.</title>
        <authorList>
            <person name="Pengp J."/>
            <person name="Liu Z.-P."/>
        </authorList>
    </citation>
    <scope>NUCLEOTIDE SEQUENCE [LARGE SCALE GENOMIC DNA]</scope>
    <source>
        <strain evidence="3 5">NEAU-ST5-5</strain>
    </source>
</reference>
<keyword evidence="1" id="KW-0472">Membrane</keyword>
<evidence type="ECO:0000313" key="5">
    <source>
        <dbReference type="Proteomes" id="UP000279228"/>
    </source>
</evidence>
<evidence type="ECO:0008006" key="7">
    <source>
        <dbReference type="Google" id="ProtNLM"/>
    </source>
</evidence>
<dbReference type="AlphaFoldDB" id="A0A482UAX0"/>
<dbReference type="RefSeq" id="WP_122098055.1">
    <property type="nucleotide sequence ID" value="NZ_JAMOHS010000013.1"/>
</dbReference>
<reference evidence="4 6" key="2">
    <citation type="submission" date="2019-01" db="EMBL/GenBank/DDBJ databases">
        <title>High-quality draft genome of. Pseudomonas songnenensis str. L103, a full-fledged denitrifier isolated from 100 meters deep aquifer in a heavily nitrogen fertilized agricultural area.</title>
        <authorList>
            <person name="Liu M."/>
            <person name="Liu B."/>
        </authorList>
    </citation>
    <scope>NUCLEOTIDE SEQUENCE [LARGE SCALE GENOMIC DNA]</scope>
    <source>
        <strain evidence="4 6">L103</strain>
    </source>
</reference>
<keyword evidence="1" id="KW-1133">Transmembrane helix</keyword>